<dbReference type="GO" id="GO:0009295">
    <property type="term" value="C:nucleoid"/>
    <property type="evidence" value="ECO:0007669"/>
    <property type="project" value="UniProtKB-SubCell"/>
</dbReference>
<dbReference type="PANTHER" id="PTHR33375">
    <property type="entry name" value="CHROMOSOME-PARTITIONING PROTEIN PARB-RELATED"/>
    <property type="match status" value="1"/>
</dbReference>
<name>A0A1H3AJA3_9FIRM</name>
<evidence type="ECO:0000256" key="2">
    <source>
        <dbReference type="ARBA" id="ARBA00006295"/>
    </source>
</evidence>
<evidence type="ECO:0000256" key="1">
    <source>
        <dbReference type="ARBA" id="ARBA00004453"/>
    </source>
</evidence>
<comment type="subcellular location">
    <subcellularLocation>
        <location evidence="1">Cytoplasm</location>
        <location evidence="1">Nucleoid</location>
    </subcellularLocation>
</comment>
<dbReference type="GO" id="GO:0003677">
    <property type="term" value="F:DNA binding"/>
    <property type="evidence" value="ECO:0007669"/>
    <property type="project" value="UniProtKB-KW"/>
</dbReference>
<dbReference type="GO" id="GO:0045881">
    <property type="term" value="P:positive regulation of sporulation resulting in formation of a cellular spore"/>
    <property type="evidence" value="ECO:0007669"/>
    <property type="project" value="TreeGrafter"/>
</dbReference>
<keyword evidence="4" id="KW-0238">DNA-binding</keyword>
<dbReference type="GO" id="GO:0007059">
    <property type="term" value="P:chromosome segregation"/>
    <property type="evidence" value="ECO:0007669"/>
    <property type="project" value="UniProtKB-KW"/>
</dbReference>
<keyword evidence="7" id="KW-1185">Reference proteome</keyword>
<dbReference type="FunFam" id="1.10.10.2830:FF:000001">
    <property type="entry name" value="Chromosome partitioning protein ParB"/>
    <property type="match status" value="1"/>
</dbReference>
<dbReference type="Gene3D" id="1.10.10.2830">
    <property type="match status" value="1"/>
</dbReference>
<dbReference type="OrthoDB" id="9802051at2"/>
<dbReference type="Pfam" id="PF02195">
    <property type="entry name" value="ParB_N"/>
    <property type="match status" value="1"/>
</dbReference>
<evidence type="ECO:0000313" key="6">
    <source>
        <dbReference type="EMBL" id="SDX29792.1"/>
    </source>
</evidence>
<dbReference type="InterPro" id="IPR036086">
    <property type="entry name" value="ParB/Sulfiredoxin_sf"/>
</dbReference>
<dbReference type="Pfam" id="PF23552">
    <property type="entry name" value="ParB_C"/>
    <property type="match status" value="1"/>
</dbReference>
<dbReference type="InterPro" id="IPR003115">
    <property type="entry name" value="ParB_N"/>
</dbReference>
<organism evidence="6 7">
    <name type="scientific">Tepidimicrobium xylanilyticum</name>
    <dbReference type="NCBI Taxonomy" id="1123352"/>
    <lineage>
        <taxon>Bacteria</taxon>
        <taxon>Bacillati</taxon>
        <taxon>Bacillota</taxon>
        <taxon>Tissierellia</taxon>
        <taxon>Tissierellales</taxon>
        <taxon>Tepidimicrobiaceae</taxon>
        <taxon>Tepidimicrobium</taxon>
    </lineage>
</organism>
<dbReference type="AlphaFoldDB" id="A0A1H3AJA3"/>
<dbReference type="Pfam" id="PF17762">
    <property type="entry name" value="HTH_ParB"/>
    <property type="match status" value="1"/>
</dbReference>
<dbReference type="InterPro" id="IPR004437">
    <property type="entry name" value="ParB/RepB/Spo0J"/>
</dbReference>
<dbReference type="EMBL" id="FNNG01000009">
    <property type="protein sequence ID" value="SDX29792.1"/>
    <property type="molecule type" value="Genomic_DNA"/>
</dbReference>
<gene>
    <name evidence="6" type="ORF">SAMN05660923_02051</name>
</gene>
<dbReference type="InterPro" id="IPR050336">
    <property type="entry name" value="Chromosome_partition/occlusion"/>
</dbReference>
<evidence type="ECO:0000256" key="4">
    <source>
        <dbReference type="ARBA" id="ARBA00023125"/>
    </source>
</evidence>
<feature type="domain" description="ParB-like N-terminal" evidence="5">
    <location>
        <begin position="34"/>
        <end position="123"/>
    </location>
</feature>
<dbReference type="GO" id="GO:0005694">
    <property type="term" value="C:chromosome"/>
    <property type="evidence" value="ECO:0007669"/>
    <property type="project" value="TreeGrafter"/>
</dbReference>
<evidence type="ECO:0000259" key="5">
    <source>
        <dbReference type="SMART" id="SM00470"/>
    </source>
</evidence>
<dbReference type="RefSeq" id="WP_093753383.1">
    <property type="nucleotide sequence ID" value="NZ_FNNG01000009.1"/>
</dbReference>
<comment type="similarity">
    <text evidence="2">Belongs to the ParB family.</text>
</comment>
<reference evidence="6 7" key="1">
    <citation type="submission" date="2016-10" db="EMBL/GenBank/DDBJ databases">
        <authorList>
            <person name="de Groot N.N."/>
        </authorList>
    </citation>
    <scope>NUCLEOTIDE SEQUENCE [LARGE SCALE GENOMIC DNA]</scope>
    <source>
        <strain evidence="6 7">DSM 23310</strain>
    </source>
</reference>
<evidence type="ECO:0000313" key="7">
    <source>
        <dbReference type="Proteomes" id="UP000198828"/>
    </source>
</evidence>
<proteinExistence type="inferred from homology"/>
<dbReference type="Proteomes" id="UP000198828">
    <property type="component" value="Unassembled WGS sequence"/>
</dbReference>
<accession>A0A1H3AJA3</accession>
<evidence type="ECO:0000256" key="3">
    <source>
        <dbReference type="ARBA" id="ARBA00022829"/>
    </source>
</evidence>
<dbReference type="SUPFAM" id="SSF110849">
    <property type="entry name" value="ParB/Sulfiredoxin"/>
    <property type="match status" value="1"/>
</dbReference>
<dbReference type="CDD" id="cd16393">
    <property type="entry name" value="SPO0J_N"/>
    <property type="match status" value="1"/>
</dbReference>
<dbReference type="Gene3D" id="3.90.1530.30">
    <property type="match status" value="1"/>
</dbReference>
<dbReference type="InterPro" id="IPR041468">
    <property type="entry name" value="HTH_ParB/Spo0J"/>
</dbReference>
<keyword evidence="3" id="KW-0159">Chromosome partition</keyword>
<protein>
    <submittedName>
        <fullName evidence="6">Chromosome partitioning protein, ParB family</fullName>
    </submittedName>
</protein>
<dbReference type="SMART" id="SM00470">
    <property type="entry name" value="ParB"/>
    <property type="match status" value="1"/>
</dbReference>
<dbReference type="PANTHER" id="PTHR33375:SF1">
    <property type="entry name" value="CHROMOSOME-PARTITIONING PROTEIN PARB-RELATED"/>
    <property type="match status" value="1"/>
</dbReference>
<dbReference type="NCBIfam" id="TIGR00180">
    <property type="entry name" value="parB_part"/>
    <property type="match status" value="1"/>
</dbReference>
<dbReference type="InterPro" id="IPR057240">
    <property type="entry name" value="ParB_dimer_C"/>
</dbReference>
<dbReference type="FunFam" id="3.90.1530.30:FF:000001">
    <property type="entry name" value="Chromosome partitioning protein ParB"/>
    <property type="match status" value="1"/>
</dbReference>
<sequence length="285" mass="32619">MTKKRGLGKGLAALIPNEPIIDLIEEDKEANLVKNIDISSIFPNKEQPRKEFDDSLLEELKESIKQHGVLQPIIVRERETGYEIVAGERRWRAAKTAGLKEIPCVVMEIDDEEAVKLALIENLQRDDLNPVEEANAFKKLIEDYNLTHEEVAKSLGKSRSYITNSIRLLNLDKEIIELLEDGQITSGHGRALLSIKDSKERKKIAKQILEDKLNVRDTEKIVKGKRKKKSIKKKEEDLFVKEVEEKLMNRLGTKVTLDLKKDKGTIQIEFYGDEDLERILELIIG</sequence>